<organism evidence="4 5">
    <name type="scientific">Dactylosporangium vinaceum</name>
    <dbReference type="NCBI Taxonomy" id="53362"/>
    <lineage>
        <taxon>Bacteria</taxon>
        <taxon>Bacillati</taxon>
        <taxon>Actinomycetota</taxon>
        <taxon>Actinomycetes</taxon>
        <taxon>Micromonosporales</taxon>
        <taxon>Micromonosporaceae</taxon>
        <taxon>Dactylosporangium</taxon>
    </lineage>
</organism>
<name>A0ABV5MI57_9ACTN</name>
<dbReference type="SUPFAM" id="SSF53955">
    <property type="entry name" value="Lysozyme-like"/>
    <property type="match status" value="1"/>
</dbReference>
<feature type="compositionally biased region" description="Low complexity" evidence="1">
    <location>
        <begin position="58"/>
        <end position="94"/>
    </location>
</feature>
<dbReference type="Proteomes" id="UP001589608">
    <property type="component" value="Unassembled WGS sequence"/>
</dbReference>
<keyword evidence="2" id="KW-1133">Transmembrane helix</keyword>
<sequence>MTPVIRLWHRVGTIRAVFALVILAGLVGGIAIAVLQTQHDPSSPDTVKAADAAAFPVSSSSATPSVTRSPNSLAEADALAKAQAAAEEASSQAKAADDEARKKAEEEASRSKTRSPSPSTTAPTNSAPKYPVPASCDVYSGNKKIGCAVLLGTGFGLDQMPCLANMWDKESGWNPKAANPSGAYGIPQANPGSKMSSAGADWRTNPETQIRWGLSYIKGKYQSPCGAWSYWQSHHYY</sequence>
<dbReference type="Pfam" id="PF01464">
    <property type="entry name" value="SLT"/>
    <property type="match status" value="1"/>
</dbReference>
<keyword evidence="2" id="KW-0472">Membrane</keyword>
<keyword evidence="5" id="KW-1185">Reference proteome</keyword>
<protein>
    <submittedName>
        <fullName evidence="4">Transglycosylase SLT domain-containing protein</fullName>
    </submittedName>
</protein>
<feature type="compositionally biased region" description="Basic and acidic residues" evidence="1">
    <location>
        <begin position="95"/>
        <end position="110"/>
    </location>
</feature>
<feature type="compositionally biased region" description="Low complexity" evidence="1">
    <location>
        <begin position="114"/>
        <end position="129"/>
    </location>
</feature>
<evidence type="ECO:0000313" key="5">
    <source>
        <dbReference type="Proteomes" id="UP001589608"/>
    </source>
</evidence>
<dbReference type="InterPro" id="IPR023346">
    <property type="entry name" value="Lysozyme-like_dom_sf"/>
</dbReference>
<comment type="caution">
    <text evidence="4">The sequence shown here is derived from an EMBL/GenBank/DDBJ whole genome shotgun (WGS) entry which is preliminary data.</text>
</comment>
<dbReference type="InterPro" id="IPR008258">
    <property type="entry name" value="Transglycosylase_SLT_dom_1"/>
</dbReference>
<feature type="region of interest" description="Disordered" evidence="1">
    <location>
        <begin position="58"/>
        <end position="132"/>
    </location>
</feature>
<gene>
    <name evidence="4" type="ORF">ACFFTR_36110</name>
</gene>
<dbReference type="RefSeq" id="WP_246656038.1">
    <property type="nucleotide sequence ID" value="NZ_CP061913.1"/>
</dbReference>
<keyword evidence="2" id="KW-0812">Transmembrane</keyword>
<feature type="transmembrane region" description="Helical" evidence="2">
    <location>
        <begin position="12"/>
        <end position="35"/>
    </location>
</feature>
<evidence type="ECO:0000256" key="1">
    <source>
        <dbReference type="SAM" id="MobiDB-lite"/>
    </source>
</evidence>
<evidence type="ECO:0000259" key="3">
    <source>
        <dbReference type="Pfam" id="PF01464"/>
    </source>
</evidence>
<evidence type="ECO:0000256" key="2">
    <source>
        <dbReference type="SAM" id="Phobius"/>
    </source>
</evidence>
<feature type="domain" description="Transglycosylase SLT" evidence="3">
    <location>
        <begin position="164"/>
        <end position="224"/>
    </location>
</feature>
<dbReference type="EMBL" id="JBHMCA010000058">
    <property type="protein sequence ID" value="MFB9448542.1"/>
    <property type="molecule type" value="Genomic_DNA"/>
</dbReference>
<evidence type="ECO:0000313" key="4">
    <source>
        <dbReference type="EMBL" id="MFB9448542.1"/>
    </source>
</evidence>
<reference evidence="4 5" key="1">
    <citation type="submission" date="2024-09" db="EMBL/GenBank/DDBJ databases">
        <authorList>
            <person name="Sun Q."/>
            <person name="Mori K."/>
        </authorList>
    </citation>
    <scope>NUCLEOTIDE SEQUENCE [LARGE SCALE GENOMIC DNA]</scope>
    <source>
        <strain evidence="4 5">JCM 3307</strain>
    </source>
</reference>
<dbReference type="Gene3D" id="1.10.530.10">
    <property type="match status" value="1"/>
</dbReference>
<accession>A0ABV5MI57</accession>
<proteinExistence type="predicted"/>